<evidence type="ECO:0000313" key="2">
    <source>
        <dbReference type="EMBL" id="HJF91527.1"/>
    </source>
</evidence>
<dbReference type="Proteomes" id="UP000717835">
    <property type="component" value="Unassembled WGS sequence"/>
</dbReference>
<proteinExistence type="predicted"/>
<evidence type="ECO:0000256" key="1">
    <source>
        <dbReference type="SAM" id="SignalP"/>
    </source>
</evidence>
<organism evidence="2 3">
    <name type="scientific">Mediterranea massiliensis</name>
    <dbReference type="NCBI Taxonomy" id="1841865"/>
    <lineage>
        <taxon>Bacteria</taxon>
        <taxon>Pseudomonadati</taxon>
        <taxon>Bacteroidota</taxon>
        <taxon>Bacteroidia</taxon>
        <taxon>Bacteroidales</taxon>
        <taxon>Bacteroidaceae</taxon>
        <taxon>Mediterranea</taxon>
    </lineage>
</organism>
<feature type="signal peptide" evidence="1">
    <location>
        <begin position="1"/>
        <end position="24"/>
    </location>
</feature>
<sequence length="95" mass="10721">MKKNIMKVALVAAVAAMAGYGVYAHQTKEMMSDVMLENVEALATDESIEGGGITLICYTTFTPADWFHEDQYFINCDNCMRDKGRDLRDRSECNR</sequence>
<gene>
    <name evidence="2" type="ORF">K8W02_03965</name>
</gene>
<protein>
    <submittedName>
        <fullName evidence="2">NVEALA domain-containing protein</fullName>
    </submittedName>
</protein>
<keyword evidence="1" id="KW-0732">Signal</keyword>
<dbReference type="Pfam" id="PF14055">
    <property type="entry name" value="NVEALA"/>
    <property type="match status" value="1"/>
</dbReference>
<dbReference type="EMBL" id="DYVX01000034">
    <property type="protein sequence ID" value="HJF91527.1"/>
    <property type="molecule type" value="Genomic_DNA"/>
</dbReference>
<evidence type="ECO:0000313" key="3">
    <source>
        <dbReference type="Proteomes" id="UP000717835"/>
    </source>
</evidence>
<feature type="chain" id="PRO_5038140024" evidence="1">
    <location>
        <begin position="25"/>
        <end position="95"/>
    </location>
</feature>
<dbReference type="AlphaFoldDB" id="A0A921LDF0"/>
<reference evidence="2" key="2">
    <citation type="submission" date="2021-09" db="EMBL/GenBank/DDBJ databases">
        <authorList>
            <person name="Gilroy R."/>
        </authorList>
    </citation>
    <scope>NUCLEOTIDE SEQUENCE</scope>
    <source>
        <strain evidence="2">CHK55-1828</strain>
    </source>
</reference>
<reference evidence="2" key="1">
    <citation type="journal article" date="2021" name="PeerJ">
        <title>Extensive microbial diversity within the chicken gut microbiome revealed by metagenomics and culture.</title>
        <authorList>
            <person name="Gilroy R."/>
            <person name="Ravi A."/>
            <person name="Getino M."/>
            <person name="Pursley I."/>
            <person name="Horton D.L."/>
            <person name="Alikhan N.F."/>
            <person name="Baker D."/>
            <person name="Gharbi K."/>
            <person name="Hall N."/>
            <person name="Watson M."/>
            <person name="Adriaenssens E.M."/>
            <person name="Foster-Nyarko E."/>
            <person name="Jarju S."/>
            <person name="Secka A."/>
            <person name="Antonio M."/>
            <person name="Oren A."/>
            <person name="Chaudhuri R.R."/>
            <person name="La Ragione R."/>
            <person name="Hildebrand F."/>
            <person name="Pallen M.J."/>
        </authorList>
    </citation>
    <scope>NUCLEOTIDE SEQUENCE</scope>
    <source>
        <strain evidence="2">CHK55-1828</strain>
    </source>
</reference>
<dbReference type="InterPro" id="IPR025905">
    <property type="entry name" value="NVEALA"/>
</dbReference>
<comment type="caution">
    <text evidence="2">The sequence shown here is derived from an EMBL/GenBank/DDBJ whole genome shotgun (WGS) entry which is preliminary data.</text>
</comment>
<dbReference type="RefSeq" id="WP_022021265.1">
    <property type="nucleotide sequence ID" value="NZ_CALUIP010000020.1"/>
</dbReference>
<name>A0A921LDF0_9BACT</name>
<accession>A0A921LDF0</accession>